<accession>A0A5B9E6Y1</accession>
<sequence length="166" mass="18451">MMHHAMAQTSTAAVQEGNAHVVNTFRFEIAAPMAQVAPLFAPEAERRWAGEHWNPVFAYPQPGSDVQGAVWTIRHGDVDSVWVNTLFDVAGGRMQYVAVVGTQFTMTVDVRVTALQDRRTAVEVTYARTALDRGVNQRVIELGRHDRESGPEWQHGIETALGLQQK</sequence>
<name>A0A5B9E6Y1_9BACT</name>
<evidence type="ECO:0008006" key="3">
    <source>
        <dbReference type="Google" id="ProtNLM"/>
    </source>
</evidence>
<protein>
    <recommendedName>
        <fullName evidence="3">ATPase</fullName>
    </recommendedName>
</protein>
<organism evidence="1 2">
    <name type="scientific">Terriglobus albidus</name>
    <dbReference type="NCBI Taxonomy" id="1592106"/>
    <lineage>
        <taxon>Bacteria</taxon>
        <taxon>Pseudomonadati</taxon>
        <taxon>Acidobacteriota</taxon>
        <taxon>Terriglobia</taxon>
        <taxon>Terriglobales</taxon>
        <taxon>Acidobacteriaceae</taxon>
        <taxon>Terriglobus</taxon>
    </lineage>
</organism>
<keyword evidence="2" id="KW-1185">Reference proteome</keyword>
<dbReference type="Proteomes" id="UP000321820">
    <property type="component" value="Chromosome"/>
</dbReference>
<dbReference type="KEGG" id="talb:FTW19_08585"/>
<dbReference type="EMBL" id="CP042806">
    <property type="protein sequence ID" value="QEE28042.1"/>
    <property type="molecule type" value="Genomic_DNA"/>
</dbReference>
<dbReference type="RefSeq" id="WP_147647232.1">
    <property type="nucleotide sequence ID" value="NZ_CP042806.1"/>
</dbReference>
<evidence type="ECO:0000313" key="2">
    <source>
        <dbReference type="Proteomes" id="UP000321820"/>
    </source>
</evidence>
<reference evidence="1 2" key="1">
    <citation type="submission" date="2019-08" db="EMBL/GenBank/DDBJ databases">
        <title>Complete genome sequence of Terriglobus albidus strain ORNL.</title>
        <authorList>
            <person name="Podar M."/>
        </authorList>
    </citation>
    <scope>NUCLEOTIDE SEQUENCE [LARGE SCALE GENOMIC DNA]</scope>
    <source>
        <strain evidence="1 2">ORNL</strain>
    </source>
</reference>
<proteinExistence type="predicted"/>
<dbReference type="OrthoDB" id="5458416at2"/>
<evidence type="ECO:0000313" key="1">
    <source>
        <dbReference type="EMBL" id="QEE28042.1"/>
    </source>
</evidence>
<gene>
    <name evidence="1" type="ORF">FTW19_08585</name>
</gene>
<dbReference type="AlphaFoldDB" id="A0A5B9E6Y1"/>